<reference evidence="12 13" key="1">
    <citation type="journal article" date="2024" name="Science">
        <title>Giant polyketide synthase enzymes in the biosynthesis of giant marine polyether toxins.</title>
        <authorList>
            <person name="Fallon T.R."/>
            <person name="Shende V.V."/>
            <person name="Wierzbicki I.H."/>
            <person name="Pendleton A.L."/>
            <person name="Watervoot N.F."/>
            <person name="Auber R.P."/>
            <person name="Gonzalez D.J."/>
            <person name="Wisecaver J.H."/>
            <person name="Moore B.S."/>
        </authorList>
    </citation>
    <scope>NUCLEOTIDE SEQUENCE [LARGE SCALE GENOMIC DNA]</scope>
    <source>
        <strain evidence="12 13">12B1</strain>
    </source>
</reference>
<dbReference type="PANTHER" id="PTHR11097:SF9">
    <property type="entry name" value="EXOSOME COMPLEX COMPONENT RRP43"/>
    <property type="match status" value="1"/>
</dbReference>
<name>A0AB34IFB9_PRYPA</name>
<dbReference type="Pfam" id="PF01138">
    <property type="entry name" value="RNase_PH"/>
    <property type="match status" value="1"/>
</dbReference>
<dbReference type="GO" id="GO:0035925">
    <property type="term" value="F:mRNA 3'-UTR AU-rich region binding"/>
    <property type="evidence" value="ECO:0007669"/>
    <property type="project" value="TreeGrafter"/>
</dbReference>
<organism evidence="12 13">
    <name type="scientific">Prymnesium parvum</name>
    <name type="common">Toxic golden alga</name>
    <dbReference type="NCBI Taxonomy" id="97485"/>
    <lineage>
        <taxon>Eukaryota</taxon>
        <taxon>Haptista</taxon>
        <taxon>Haptophyta</taxon>
        <taxon>Prymnesiophyceae</taxon>
        <taxon>Prymnesiales</taxon>
        <taxon>Prymnesiaceae</taxon>
        <taxon>Prymnesium</taxon>
    </lineage>
</organism>
<dbReference type="Pfam" id="PF03725">
    <property type="entry name" value="RNase_PH_C"/>
    <property type="match status" value="1"/>
</dbReference>
<gene>
    <name evidence="12" type="ORF">AB1Y20_016482</name>
</gene>
<dbReference type="GO" id="GO:0000467">
    <property type="term" value="P:exonucleolytic trimming to generate mature 3'-end of 5.8S rRNA from tricistronic rRNA transcript (SSU-rRNA, 5.8S rRNA, LSU-rRNA)"/>
    <property type="evidence" value="ECO:0007669"/>
    <property type="project" value="TreeGrafter"/>
</dbReference>
<dbReference type="GO" id="GO:0034475">
    <property type="term" value="P:U4 snRNA 3'-end processing"/>
    <property type="evidence" value="ECO:0007669"/>
    <property type="project" value="TreeGrafter"/>
</dbReference>
<sequence length="308" mass="33421">MEVDALPLFRSTHRREFHDEFLRAGVRPDGRRPLEARVPRVQRGVLSSAHGSARVGVGKTLVLAGVRAELTAPRQTEPSRGRVLVALETTNISGPSSASALLRSADEHAAVVELLQRTASGGLVELDRLCAVKGSAVWTLYCDVYVLEHDGNITDAAMLAMCAALGDVQLPLVEYDEKLESFVTLGPACRLTESESTSPTPGTLKRKRKAEPSEVIRSHADNLMRVKLDDLLLPFSFGVLSGHLLADPCRDEESLLSCNFTVLVHSDGQFASLHKPGGAPLSEHIMETAINASRNYSNGILQKLRLPF</sequence>
<evidence type="ECO:0000256" key="3">
    <source>
        <dbReference type="ARBA" id="ARBA00006678"/>
    </source>
</evidence>
<dbReference type="Gene3D" id="3.30.230.70">
    <property type="entry name" value="GHMP Kinase, N-terminal domain"/>
    <property type="match status" value="1"/>
</dbReference>
<proteinExistence type="inferred from homology"/>
<protein>
    <recommendedName>
        <fullName evidence="9">Ribosomal RNA-processing protein 43</fullName>
    </recommendedName>
</protein>
<dbReference type="GO" id="GO:0071038">
    <property type="term" value="P:TRAMP-dependent tRNA surveillance pathway"/>
    <property type="evidence" value="ECO:0007669"/>
    <property type="project" value="TreeGrafter"/>
</dbReference>
<evidence type="ECO:0000259" key="11">
    <source>
        <dbReference type="Pfam" id="PF03725"/>
    </source>
</evidence>
<keyword evidence="8" id="KW-0539">Nucleus</keyword>
<evidence type="ECO:0000256" key="1">
    <source>
        <dbReference type="ARBA" id="ARBA00004496"/>
    </source>
</evidence>
<dbReference type="InterPro" id="IPR036345">
    <property type="entry name" value="ExoRNase_PH_dom2_sf"/>
</dbReference>
<dbReference type="PANTHER" id="PTHR11097">
    <property type="entry name" value="EXOSOME COMPLEX EXONUCLEASE RIBOSOMAL RNA PROCESSING PROTEIN"/>
    <property type="match status" value="1"/>
</dbReference>
<evidence type="ECO:0000256" key="4">
    <source>
        <dbReference type="ARBA" id="ARBA00022490"/>
    </source>
</evidence>
<dbReference type="GO" id="GO:0000177">
    <property type="term" value="C:cytoplasmic exosome (RNase complex)"/>
    <property type="evidence" value="ECO:0007669"/>
    <property type="project" value="TreeGrafter"/>
</dbReference>
<evidence type="ECO:0000313" key="12">
    <source>
        <dbReference type="EMBL" id="KAL1496529.1"/>
    </source>
</evidence>
<dbReference type="GO" id="GO:0034476">
    <property type="term" value="P:U5 snRNA 3'-end processing"/>
    <property type="evidence" value="ECO:0007669"/>
    <property type="project" value="TreeGrafter"/>
</dbReference>
<dbReference type="InterPro" id="IPR001247">
    <property type="entry name" value="ExoRNase_PH_dom1"/>
</dbReference>
<comment type="subcellular location">
    <subcellularLocation>
        <location evidence="1">Cytoplasm</location>
    </subcellularLocation>
    <subcellularLocation>
        <location evidence="2">Nucleus</location>
        <location evidence="2">Nucleolus</location>
    </subcellularLocation>
</comment>
<evidence type="ECO:0000259" key="10">
    <source>
        <dbReference type="Pfam" id="PF01138"/>
    </source>
</evidence>
<dbReference type="GO" id="GO:0016075">
    <property type="term" value="P:rRNA catabolic process"/>
    <property type="evidence" value="ECO:0007669"/>
    <property type="project" value="TreeGrafter"/>
</dbReference>
<dbReference type="GO" id="GO:0071028">
    <property type="term" value="P:nuclear mRNA surveillance"/>
    <property type="evidence" value="ECO:0007669"/>
    <property type="project" value="TreeGrafter"/>
</dbReference>
<dbReference type="InterPro" id="IPR020568">
    <property type="entry name" value="Ribosomal_Su5_D2-typ_SF"/>
</dbReference>
<dbReference type="Proteomes" id="UP001515480">
    <property type="component" value="Unassembled WGS sequence"/>
</dbReference>
<comment type="similarity">
    <text evidence="3">Belongs to the RNase PH family.</text>
</comment>
<feature type="domain" description="Exoribonuclease phosphorolytic" evidence="11">
    <location>
        <begin position="235"/>
        <end position="294"/>
    </location>
</feature>
<evidence type="ECO:0000256" key="9">
    <source>
        <dbReference type="ARBA" id="ARBA00030617"/>
    </source>
</evidence>
<dbReference type="GO" id="GO:0034473">
    <property type="term" value="P:U1 snRNA 3'-end processing"/>
    <property type="evidence" value="ECO:0007669"/>
    <property type="project" value="TreeGrafter"/>
</dbReference>
<dbReference type="InterPro" id="IPR015847">
    <property type="entry name" value="ExoRNase_PH_dom2"/>
</dbReference>
<dbReference type="InterPro" id="IPR050590">
    <property type="entry name" value="Exosome_comp_Rrp42_subfam"/>
</dbReference>
<evidence type="ECO:0000256" key="2">
    <source>
        <dbReference type="ARBA" id="ARBA00004604"/>
    </source>
</evidence>
<comment type="caution">
    <text evidence="12">The sequence shown here is derived from an EMBL/GenBank/DDBJ whole genome shotgun (WGS) entry which is preliminary data.</text>
</comment>
<dbReference type="EMBL" id="JBGBPQ010000029">
    <property type="protein sequence ID" value="KAL1496529.1"/>
    <property type="molecule type" value="Genomic_DNA"/>
</dbReference>
<evidence type="ECO:0000256" key="5">
    <source>
        <dbReference type="ARBA" id="ARBA00022552"/>
    </source>
</evidence>
<dbReference type="GO" id="GO:0000176">
    <property type="term" value="C:nuclear exosome (RNase complex)"/>
    <property type="evidence" value="ECO:0007669"/>
    <property type="project" value="TreeGrafter"/>
</dbReference>
<dbReference type="GO" id="GO:0071035">
    <property type="term" value="P:nuclear polyadenylation-dependent rRNA catabolic process"/>
    <property type="evidence" value="ECO:0007669"/>
    <property type="project" value="TreeGrafter"/>
</dbReference>
<keyword evidence="13" id="KW-1185">Reference proteome</keyword>
<keyword evidence="5" id="KW-0698">rRNA processing</keyword>
<dbReference type="SUPFAM" id="SSF55666">
    <property type="entry name" value="Ribonuclease PH domain 2-like"/>
    <property type="match status" value="1"/>
</dbReference>
<evidence type="ECO:0000313" key="13">
    <source>
        <dbReference type="Proteomes" id="UP001515480"/>
    </source>
</evidence>
<keyword evidence="4" id="KW-0963">Cytoplasm</keyword>
<accession>A0AB34IFB9</accession>
<dbReference type="GO" id="GO:0005730">
    <property type="term" value="C:nucleolus"/>
    <property type="evidence" value="ECO:0007669"/>
    <property type="project" value="UniProtKB-SubCell"/>
</dbReference>
<evidence type="ECO:0000256" key="8">
    <source>
        <dbReference type="ARBA" id="ARBA00023242"/>
    </source>
</evidence>
<dbReference type="SUPFAM" id="SSF54211">
    <property type="entry name" value="Ribosomal protein S5 domain 2-like"/>
    <property type="match status" value="1"/>
</dbReference>
<keyword evidence="7" id="KW-0694">RNA-binding</keyword>
<keyword evidence="6" id="KW-0271">Exosome</keyword>
<dbReference type="InterPro" id="IPR027408">
    <property type="entry name" value="PNPase/RNase_PH_dom_sf"/>
</dbReference>
<evidence type="ECO:0000256" key="6">
    <source>
        <dbReference type="ARBA" id="ARBA00022835"/>
    </source>
</evidence>
<dbReference type="AlphaFoldDB" id="A0AB34IFB9"/>
<feature type="domain" description="Exoribonuclease phosphorolytic" evidence="10">
    <location>
        <begin position="36"/>
        <end position="171"/>
    </location>
</feature>
<evidence type="ECO:0000256" key="7">
    <source>
        <dbReference type="ARBA" id="ARBA00022884"/>
    </source>
</evidence>